<dbReference type="AlphaFoldDB" id="A0A4T0BAJ2"/>
<sequence>MSSNEILPKETPSATGSPTGALPPYTSMLESHVRLHTAEHNVVAVDTTLVGPQPKNRGPVTICSQDNSMWIEDSIAATDVILAALGPLRYHLSFRDACLCGLIGLTLGTLPVAFVSAFGPKTGHRTAMLNALVMGRMPAKVIMVLNVVTRLGGMIIEMIVAGQILSAIIALEVFSTSVAIILASATLAAASVVLDNKKLNFYYAVFPQILIMFILASVVDYSKHSPATLSLSLVRVQDKLLFDRRFSFVSLCMARTMAYAPFATQGTKSVDMSNRNTLIFVHSILTGLPGFCYTLVIGVVMGEMVDVVPAWQEAYAKSPGYVLTRILQPTGMMLTVSCGVVLVMGNMLRSTKFLHSIVANLHDLNSRLQTVPTPIYPTIIIPVCGSFAVLAKDHLIEVMVSTISITGYLTSIWFAILFI</sequence>
<dbReference type="InterPro" id="IPR026030">
    <property type="entry name" value="Pur-cyt_permease_Fcy2/21/22"/>
</dbReference>
<keyword evidence="3" id="KW-0812">Transmembrane</keyword>
<accession>A0A4T0BAJ2</accession>
<dbReference type="PANTHER" id="PTHR31806">
    <property type="entry name" value="PURINE-CYTOSINE PERMEASE FCY2-RELATED"/>
    <property type="match status" value="1"/>
</dbReference>
<evidence type="ECO:0008006" key="6">
    <source>
        <dbReference type="Google" id="ProtNLM"/>
    </source>
</evidence>
<dbReference type="GO" id="GO:0022857">
    <property type="term" value="F:transmembrane transporter activity"/>
    <property type="evidence" value="ECO:0007669"/>
    <property type="project" value="InterPro"/>
</dbReference>
<feature type="transmembrane region" description="Helical" evidence="3">
    <location>
        <begin position="375"/>
        <end position="392"/>
    </location>
</feature>
<evidence type="ECO:0000256" key="2">
    <source>
        <dbReference type="SAM" id="MobiDB-lite"/>
    </source>
</evidence>
<dbReference type="Proteomes" id="UP000308724">
    <property type="component" value="Unassembled WGS sequence"/>
</dbReference>
<feature type="transmembrane region" description="Helical" evidence="3">
    <location>
        <begin position="139"/>
        <end position="161"/>
    </location>
</feature>
<comment type="caution">
    <text evidence="4">The sequence shown here is derived from an EMBL/GenBank/DDBJ whole genome shotgun (WGS) entry which is preliminary data.</text>
</comment>
<gene>
    <name evidence="4" type="ORF">D6C78_10900</name>
</gene>
<reference evidence="4 5" key="1">
    <citation type="submission" date="2018-10" db="EMBL/GenBank/DDBJ databases">
        <title>Fifty Aureobasidium pullulans genomes reveal a recombining polyextremotolerant generalist.</title>
        <authorList>
            <person name="Gostincar C."/>
            <person name="Turk M."/>
            <person name="Zajc J."/>
            <person name="Gunde-Cimerman N."/>
        </authorList>
    </citation>
    <scope>NUCLEOTIDE SEQUENCE [LARGE SCALE GENOMIC DNA]</scope>
    <source>
        <strain evidence="4 5">EXF-1645</strain>
    </source>
</reference>
<feature type="region of interest" description="Disordered" evidence="2">
    <location>
        <begin position="1"/>
        <end position="23"/>
    </location>
</feature>
<feature type="transmembrane region" description="Helical" evidence="3">
    <location>
        <begin position="200"/>
        <end position="219"/>
    </location>
</feature>
<dbReference type="PANTHER" id="PTHR31806:SF8">
    <property type="entry name" value="TRANSPORTER, PUTATIVE (AFU_ORTHOLOGUE AFUA_2G03000)-RELATED"/>
    <property type="match status" value="1"/>
</dbReference>
<feature type="transmembrane region" description="Helical" evidence="3">
    <location>
        <begin position="278"/>
        <end position="302"/>
    </location>
</feature>
<keyword evidence="3" id="KW-0472">Membrane</keyword>
<feature type="transmembrane region" description="Helical" evidence="3">
    <location>
        <begin position="97"/>
        <end position="119"/>
    </location>
</feature>
<evidence type="ECO:0000313" key="5">
    <source>
        <dbReference type="Proteomes" id="UP000308724"/>
    </source>
</evidence>
<feature type="transmembrane region" description="Helical" evidence="3">
    <location>
        <begin position="398"/>
        <end position="418"/>
    </location>
</feature>
<dbReference type="GO" id="GO:0000329">
    <property type="term" value="C:fungal-type vacuole membrane"/>
    <property type="evidence" value="ECO:0007669"/>
    <property type="project" value="TreeGrafter"/>
</dbReference>
<keyword evidence="3" id="KW-1133">Transmembrane helix</keyword>
<organism evidence="4 5">
    <name type="scientific">Aureobasidium pullulans</name>
    <name type="common">Black yeast</name>
    <name type="synonym">Pullularia pullulans</name>
    <dbReference type="NCBI Taxonomy" id="5580"/>
    <lineage>
        <taxon>Eukaryota</taxon>
        <taxon>Fungi</taxon>
        <taxon>Dikarya</taxon>
        <taxon>Ascomycota</taxon>
        <taxon>Pezizomycotina</taxon>
        <taxon>Dothideomycetes</taxon>
        <taxon>Dothideomycetidae</taxon>
        <taxon>Dothideales</taxon>
        <taxon>Saccotheciaceae</taxon>
        <taxon>Aureobasidium</taxon>
    </lineage>
</organism>
<dbReference type="GO" id="GO:0005886">
    <property type="term" value="C:plasma membrane"/>
    <property type="evidence" value="ECO:0007669"/>
    <property type="project" value="TreeGrafter"/>
</dbReference>
<evidence type="ECO:0000313" key="4">
    <source>
        <dbReference type="EMBL" id="TIA28102.1"/>
    </source>
</evidence>
<evidence type="ECO:0000256" key="1">
    <source>
        <dbReference type="ARBA" id="ARBA00022448"/>
    </source>
</evidence>
<feature type="non-terminal residue" evidence="4">
    <location>
        <position position="419"/>
    </location>
</feature>
<evidence type="ECO:0000256" key="3">
    <source>
        <dbReference type="SAM" id="Phobius"/>
    </source>
</evidence>
<feature type="transmembrane region" description="Helical" evidence="3">
    <location>
        <begin position="322"/>
        <end position="344"/>
    </location>
</feature>
<feature type="transmembrane region" description="Helical" evidence="3">
    <location>
        <begin position="173"/>
        <end position="194"/>
    </location>
</feature>
<dbReference type="Gene3D" id="1.10.4160.10">
    <property type="entry name" value="Hydantoin permease"/>
    <property type="match status" value="1"/>
</dbReference>
<protein>
    <recommendedName>
        <fullName evidence="6">Transporter</fullName>
    </recommendedName>
</protein>
<dbReference type="EMBL" id="QZBZ01000666">
    <property type="protein sequence ID" value="TIA28102.1"/>
    <property type="molecule type" value="Genomic_DNA"/>
</dbReference>
<name>A0A4T0BAJ2_AURPU</name>
<keyword evidence="1" id="KW-0813">Transport</keyword>
<proteinExistence type="predicted"/>